<dbReference type="InterPro" id="IPR030400">
    <property type="entry name" value="Sedolisin_dom"/>
</dbReference>
<dbReference type="GO" id="GO:0046872">
    <property type="term" value="F:metal ion binding"/>
    <property type="evidence" value="ECO:0007669"/>
    <property type="project" value="UniProtKB-UniRule"/>
</dbReference>
<feature type="chain" id="PRO_5042081483" evidence="9">
    <location>
        <begin position="17"/>
        <end position="571"/>
    </location>
</feature>
<keyword evidence="7" id="KW-0865">Zymogen</keyword>
<evidence type="ECO:0000256" key="7">
    <source>
        <dbReference type="ARBA" id="ARBA00023145"/>
    </source>
</evidence>
<organism evidence="11 12">
    <name type="scientific">Mycena alexandri</name>
    <dbReference type="NCBI Taxonomy" id="1745969"/>
    <lineage>
        <taxon>Eukaryota</taxon>
        <taxon>Fungi</taxon>
        <taxon>Dikarya</taxon>
        <taxon>Basidiomycota</taxon>
        <taxon>Agaricomycotina</taxon>
        <taxon>Agaricomycetes</taxon>
        <taxon>Agaricomycetidae</taxon>
        <taxon>Agaricales</taxon>
        <taxon>Marasmiineae</taxon>
        <taxon>Mycenaceae</taxon>
        <taxon>Mycena</taxon>
    </lineage>
</organism>
<keyword evidence="12" id="KW-1185">Reference proteome</keyword>
<feature type="binding site" evidence="8">
    <location>
        <position position="549"/>
    </location>
    <ligand>
        <name>Ca(2+)</name>
        <dbReference type="ChEBI" id="CHEBI:29108"/>
    </ligand>
</feature>
<comment type="cofactor">
    <cofactor evidence="8">
        <name>Ca(2+)</name>
        <dbReference type="ChEBI" id="CHEBI:29108"/>
    </cofactor>
    <text evidence="8">Binds 1 Ca(2+) ion per subunit.</text>
</comment>
<dbReference type="AlphaFoldDB" id="A0AAD6WMX7"/>
<evidence type="ECO:0000259" key="10">
    <source>
        <dbReference type="PROSITE" id="PS51695"/>
    </source>
</evidence>
<feature type="binding site" evidence="8">
    <location>
        <position position="551"/>
    </location>
    <ligand>
        <name>Ca(2+)</name>
        <dbReference type="ChEBI" id="CHEBI:29108"/>
    </ligand>
</feature>
<dbReference type="InterPro" id="IPR036852">
    <property type="entry name" value="Peptidase_S8/S53_dom_sf"/>
</dbReference>
<evidence type="ECO:0000313" key="12">
    <source>
        <dbReference type="Proteomes" id="UP001218188"/>
    </source>
</evidence>
<dbReference type="InterPro" id="IPR050819">
    <property type="entry name" value="Tripeptidyl-peptidase_I"/>
</dbReference>
<keyword evidence="4" id="KW-0378">Hydrolase</keyword>
<dbReference type="SUPFAM" id="SSF54897">
    <property type="entry name" value="Protease propeptides/inhibitors"/>
    <property type="match status" value="1"/>
</dbReference>
<dbReference type="Gene3D" id="3.40.50.200">
    <property type="entry name" value="Peptidase S8/S53 domain"/>
    <property type="match status" value="1"/>
</dbReference>
<dbReference type="PROSITE" id="PS51695">
    <property type="entry name" value="SEDOLISIN"/>
    <property type="match status" value="1"/>
</dbReference>
<comment type="caution">
    <text evidence="11">The sequence shown here is derived from an EMBL/GenBank/DDBJ whole genome shotgun (WGS) entry which is preliminary data.</text>
</comment>
<dbReference type="PROSITE" id="PS51257">
    <property type="entry name" value="PROKAR_LIPOPROTEIN"/>
    <property type="match status" value="1"/>
</dbReference>
<dbReference type="GO" id="GO:0005576">
    <property type="term" value="C:extracellular region"/>
    <property type="evidence" value="ECO:0007669"/>
    <property type="project" value="UniProtKB-SubCell"/>
</dbReference>
<evidence type="ECO:0000256" key="3">
    <source>
        <dbReference type="ARBA" id="ARBA00022723"/>
    </source>
</evidence>
<evidence type="ECO:0000256" key="6">
    <source>
        <dbReference type="ARBA" id="ARBA00022837"/>
    </source>
</evidence>
<dbReference type="CDD" id="cd04056">
    <property type="entry name" value="Peptidases_S53"/>
    <property type="match status" value="1"/>
</dbReference>
<dbReference type="SUPFAM" id="SSF52743">
    <property type="entry name" value="Subtilisin-like"/>
    <property type="match status" value="1"/>
</dbReference>
<dbReference type="PANTHER" id="PTHR14218:SF15">
    <property type="entry name" value="TRIPEPTIDYL-PEPTIDASE 1"/>
    <property type="match status" value="1"/>
</dbReference>
<dbReference type="EMBL" id="JARJCM010000331">
    <property type="protein sequence ID" value="KAJ7018607.1"/>
    <property type="molecule type" value="Genomic_DNA"/>
</dbReference>
<evidence type="ECO:0000256" key="8">
    <source>
        <dbReference type="PROSITE-ProRule" id="PRU01032"/>
    </source>
</evidence>
<dbReference type="CDD" id="cd11377">
    <property type="entry name" value="Pro-peptidase_S53"/>
    <property type="match status" value="1"/>
</dbReference>
<dbReference type="GO" id="GO:0004252">
    <property type="term" value="F:serine-type endopeptidase activity"/>
    <property type="evidence" value="ECO:0007669"/>
    <property type="project" value="InterPro"/>
</dbReference>
<accession>A0AAD6WMX7</accession>
<dbReference type="GO" id="GO:0006508">
    <property type="term" value="P:proteolysis"/>
    <property type="evidence" value="ECO:0007669"/>
    <property type="project" value="UniProtKB-KW"/>
</dbReference>
<sequence>MLKTFALLLFAAIACAEFAVLERDNPPNGFSRIGPSPPETILDLRLALTQNNISGLQDTVYDVSTPGNARYGKHLSKEEVEAFVTPSEDTTNQVNAWLKSHNLSSSPLTTAGDWIAVSMTVSQANALLNAEFSAFQNADTNQTVHRTLSYSIPTMLKASINTIYPTVTFPVTRPSFTRKKILTPSETNTSTPSVAPDCPGNWTPTCLQELYGIPSTPATPAANTFGVCGFENQFVDVQDLNAFLKMFRPDMNPNTAFSLISVDNGINNQLPAGVGISASINIQTAVGLATDVPVVFISTGTGLTGSVDFFTALLDEANYLVSLAQPPETVVQTYSDSENDLTPQLAESICNSYAQLAARGVSYIVNAGDDGAANLGGGAECFPWVAPFPASCPFVTVVGSTEFTANDATESAASFAGTEFVSGGGFSDIFKRPRYQDTVVPAYLNTIGATSSSPFNISGRAVPDISAMGAGSPIVLQGVVDTFWEGSIFAATIFASMISLLNNERIAAGKPGLGFLNPLIYQNPTAFTDISTGSNPGCSPDNAFNGTVGWDPVTGFGSPIYSKLLEISNKL</sequence>
<feature type="signal peptide" evidence="9">
    <location>
        <begin position="1"/>
        <end position="16"/>
    </location>
</feature>
<gene>
    <name evidence="11" type="ORF">C8F04DRAFT_378484</name>
</gene>
<keyword evidence="5" id="KW-0720">Serine protease</keyword>
<dbReference type="Proteomes" id="UP001218188">
    <property type="component" value="Unassembled WGS sequence"/>
</dbReference>
<comment type="caution">
    <text evidence="8">Lacks conserved residue(s) required for the propagation of feature annotation.</text>
</comment>
<feature type="binding site" evidence="8">
    <location>
        <position position="530"/>
    </location>
    <ligand>
        <name>Ca(2+)</name>
        <dbReference type="ChEBI" id="CHEBI:29108"/>
    </ligand>
</feature>
<evidence type="ECO:0000256" key="4">
    <source>
        <dbReference type="ARBA" id="ARBA00022801"/>
    </source>
</evidence>
<keyword evidence="2 11" id="KW-0645">Protease</keyword>
<evidence type="ECO:0000313" key="11">
    <source>
        <dbReference type="EMBL" id="KAJ7018607.1"/>
    </source>
</evidence>
<dbReference type="GO" id="GO:0008240">
    <property type="term" value="F:tripeptidyl-peptidase activity"/>
    <property type="evidence" value="ECO:0007669"/>
    <property type="project" value="TreeGrafter"/>
</dbReference>
<feature type="domain" description="Peptidase S53" evidence="10">
    <location>
        <begin position="201"/>
        <end position="571"/>
    </location>
</feature>
<keyword evidence="9" id="KW-0732">Signal</keyword>
<proteinExistence type="predicted"/>
<name>A0AAD6WMX7_9AGAR</name>
<keyword evidence="6 8" id="KW-0106">Calcium</keyword>
<evidence type="ECO:0000256" key="2">
    <source>
        <dbReference type="ARBA" id="ARBA00022670"/>
    </source>
</evidence>
<dbReference type="PANTHER" id="PTHR14218">
    <property type="entry name" value="PROTEASE S8 TRIPEPTIDYL PEPTIDASE I CLN2"/>
    <property type="match status" value="1"/>
</dbReference>
<feature type="binding site" evidence="8">
    <location>
        <position position="529"/>
    </location>
    <ligand>
        <name>Ca(2+)</name>
        <dbReference type="ChEBI" id="CHEBI:29108"/>
    </ligand>
</feature>
<keyword evidence="3 8" id="KW-0479">Metal-binding</keyword>
<evidence type="ECO:0000256" key="5">
    <source>
        <dbReference type="ARBA" id="ARBA00022825"/>
    </source>
</evidence>
<dbReference type="InterPro" id="IPR015366">
    <property type="entry name" value="S53_propep"/>
</dbReference>
<evidence type="ECO:0000256" key="9">
    <source>
        <dbReference type="SAM" id="SignalP"/>
    </source>
</evidence>
<protein>
    <submittedName>
        <fullName evidence="11">Family S53 protease-like protein</fullName>
    </submittedName>
</protein>
<evidence type="ECO:0000256" key="1">
    <source>
        <dbReference type="ARBA" id="ARBA00004239"/>
    </source>
</evidence>
<comment type="subcellular location">
    <subcellularLocation>
        <location evidence="1">Secreted</location>
        <location evidence="1">Extracellular space</location>
    </subcellularLocation>
</comment>
<dbReference type="Pfam" id="PF09286">
    <property type="entry name" value="Pro-kuma_activ"/>
    <property type="match status" value="1"/>
</dbReference>
<reference evidence="11" key="1">
    <citation type="submission" date="2023-03" db="EMBL/GenBank/DDBJ databases">
        <title>Massive genome expansion in bonnet fungi (Mycena s.s.) driven by repeated elements and novel gene families across ecological guilds.</title>
        <authorList>
            <consortium name="Lawrence Berkeley National Laboratory"/>
            <person name="Harder C.B."/>
            <person name="Miyauchi S."/>
            <person name="Viragh M."/>
            <person name="Kuo A."/>
            <person name="Thoen E."/>
            <person name="Andreopoulos B."/>
            <person name="Lu D."/>
            <person name="Skrede I."/>
            <person name="Drula E."/>
            <person name="Henrissat B."/>
            <person name="Morin E."/>
            <person name="Kohler A."/>
            <person name="Barry K."/>
            <person name="LaButti K."/>
            <person name="Morin E."/>
            <person name="Salamov A."/>
            <person name="Lipzen A."/>
            <person name="Mereny Z."/>
            <person name="Hegedus B."/>
            <person name="Baldrian P."/>
            <person name="Stursova M."/>
            <person name="Weitz H."/>
            <person name="Taylor A."/>
            <person name="Grigoriev I.V."/>
            <person name="Nagy L.G."/>
            <person name="Martin F."/>
            <person name="Kauserud H."/>
        </authorList>
    </citation>
    <scope>NUCLEOTIDE SEQUENCE</scope>
    <source>
        <strain evidence="11">CBHHK200</strain>
    </source>
</reference>
<dbReference type="SMART" id="SM00944">
    <property type="entry name" value="Pro-kuma_activ"/>
    <property type="match status" value="1"/>
</dbReference>